<reference evidence="1" key="1">
    <citation type="journal article" date="2023" name="G3 (Bethesda)">
        <title>A reference genome for the long-term kleptoplast-retaining sea slug Elysia crispata morphotype clarki.</title>
        <authorList>
            <person name="Eastman K.E."/>
            <person name="Pendleton A.L."/>
            <person name="Shaikh M.A."/>
            <person name="Suttiyut T."/>
            <person name="Ogas R."/>
            <person name="Tomko P."/>
            <person name="Gavelis G."/>
            <person name="Widhalm J.R."/>
            <person name="Wisecaver J.H."/>
        </authorList>
    </citation>
    <scope>NUCLEOTIDE SEQUENCE</scope>
    <source>
        <strain evidence="1">ECLA1</strain>
    </source>
</reference>
<keyword evidence="2" id="KW-1185">Reference proteome</keyword>
<dbReference type="AlphaFoldDB" id="A0AAE1D387"/>
<comment type="caution">
    <text evidence="1">The sequence shown here is derived from an EMBL/GenBank/DDBJ whole genome shotgun (WGS) entry which is preliminary data.</text>
</comment>
<dbReference type="Proteomes" id="UP001283361">
    <property type="component" value="Unassembled WGS sequence"/>
</dbReference>
<evidence type="ECO:0000313" key="2">
    <source>
        <dbReference type="Proteomes" id="UP001283361"/>
    </source>
</evidence>
<accession>A0AAE1D387</accession>
<dbReference type="EMBL" id="JAWDGP010005686">
    <property type="protein sequence ID" value="KAK3754114.1"/>
    <property type="molecule type" value="Genomic_DNA"/>
</dbReference>
<evidence type="ECO:0000313" key="1">
    <source>
        <dbReference type="EMBL" id="KAK3754114.1"/>
    </source>
</evidence>
<protein>
    <submittedName>
        <fullName evidence="1">Uncharacterized protein</fullName>
    </submittedName>
</protein>
<organism evidence="1 2">
    <name type="scientific">Elysia crispata</name>
    <name type="common">lettuce slug</name>
    <dbReference type="NCBI Taxonomy" id="231223"/>
    <lineage>
        <taxon>Eukaryota</taxon>
        <taxon>Metazoa</taxon>
        <taxon>Spiralia</taxon>
        <taxon>Lophotrochozoa</taxon>
        <taxon>Mollusca</taxon>
        <taxon>Gastropoda</taxon>
        <taxon>Heterobranchia</taxon>
        <taxon>Euthyneura</taxon>
        <taxon>Panpulmonata</taxon>
        <taxon>Sacoglossa</taxon>
        <taxon>Placobranchoidea</taxon>
        <taxon>Plakobranchidae</taxon>
        <taxon>Elysia</taxon>
    </lineage>
</organism>
<gene>
    <name evidence="1" type="ORF">RRG08_024189</name>
</gene>
<sequence length="148" mass="15900">MTIKLSSDLPDRVQQLSRPESLALLGHLVTCSSLALDQTKADLSVAIGGLVTTGGEGRAVWLPLAAKDGRFGYHWRRRTGGLVTTGGEGRAVWLPLAAKDGRFGYHWRRRTGGLVTTGGEGRAVWLPLAAKKGRKQRELVALLCGSKI</sequence>
<name>A0AAE1D387_9GAST</name>
<proteinExistence type="predicted"/>